<feature type="compositionally biased region" description="Basic residues" evidence="1">
    <location>
        <begin position="1"/>
        <end position="11"/>
    </location>
</feature>
<reference evidence="3" key="1">
    <citation type="journal article" date="2019" name="Int. J. Syst. Evol. Microbiol.">
        <title>The Global Catalogue of Microorganisms (GCM) 10K type strain sequencing project: providing services to taxonomists for standard genome sequencing and annotation.</title>
        <authorList>
            <consortium name="The Broad Institute Genomics Platform"/>
            <consortium name="The Broad Institute Genome Sequencing Center for Infectious Disease"/>
            <person name="Wu L."/>
            <person name="Ma J."/>
        </authorList>
    </citation>
    <scope>NUCLEOTIDE SEQUENCE [LARGE SCALE GENOMIC DNA]</scope>
    <source>
        <strain evidence="3">PCU 347</strain>
    </source>
</reference>
<evidence type="ECO:0000313" key="2">
    <source>
        <dbReference type="EMBL" id="MFC4329221.1"/>
    </source>
</evidence>
<dbReference type="Proteomes" id="UP001595824">
    <property type="component" value="Unassembled WGS sequence"/>
</dbReference>
<dbReference type="RefSeq" id="WP_158679211.1">
    <property type="nucleotide sequence ID" value="NZ_JBHSDP010000015.1"/>
</dbReference>
<comment type="caution">
    <text evidence="2">The sequence shown here is derived from an EMBL/GenBank/DDBJ whole genome shotgun (WGS) entry which is preliminary data.</text>
</comment>
<gene>
    <name evidence="2" type="ORF">ACFPC0_15670</name>
</gene>
<evidence type="ECO:0000256" key="1">
    <source>
        <dbReference type="SAM" id="MobiDB-lite"/>
    </source>
</evidence>
<keyword evidence="3" id="KW-1185">Reference proteome</keyword>
<evidence type="ECO:0000313" key="3">
    <source>
        <dbReference type="Proteomes" id="UP001595824"/>
    </source>
</evidence>
<name>A0ABV8TEW5_9ACTN</name>
<protein>
    <submittedName>
        <fullName evidence="2">Uncharacterized protein</fullName>
    </submittedName>
</protein>
<feature type="region of interest" description="Disordered" evidence="1">
    <location>
        <begin position="1"/>
        <end position="48"/>
    </location>
</feature>
<dbReference type="EMBL" id="JBHSDP010000015">
    <property type="protein sequence ID" value="MFC4329221.1"/>
    <property type="molecule type" value="Genomic_DNA"/>
</dbReference>
<accession>A0ABV8TEW5</accession>
<organism evidence="2 3">
    <name type="scientific">Streptomyces andamanensis</name>
    <dbReference type="NCBI Taxonomy" id="1565035"/>
    <lineage>
        <taxon>Bacteria</taxon>
        <taxon>Bacillati</taxon>
        <taxon>Actinomycetota</taxon>
        <taxon>Actinomycetes</taxon>
        <taxon>Kitasatosporales</taxon>
        <taxon>Streptomycetaceae</taxon>
        <taxon>Streptomyces</taxon>
    </lineage>
</organism>
<proteinExistence type="predicted"/>
<sequence>MKKHLPGHLRRSGGFPPTPRRTGRTVRPESLAAPQTAAPHEAPPAKTD</sequence>